<evidence type="ECO:0000259" key="2">
    <source>
        <dbReference type="PROSITE" id="PS50268"/>
    </source>
</evidence>
<dbReference type="PROSITE" id="PS50268">
    <property type="entry name" value="CADHERIN_2"/>
    <property type="match status" value="1"/>
</dbReference>
<dbReference type="NCBIfam" id="NF033682">
    <property type="entry name" value="retention_LapA"/>
    <property type="match status" value="1"/>
</dbReference>
<dbReference type="Pfam" id="PF05345">
    <property type="entry name" value="He_PIG"/>
    <property type="match status" value="8"/>
</dbReference>
<dbReference type="PANTHER" id="PTHR34720:SF9">
    <property type="entry name" value="BLR4714 PROTEIN"/>
    <property type="match status" value="1"/>
</dbReference>
<reference evidence="3 4" key="1">
    <citation type="submission" date="2023-10" db="EMBL/GenBank/DDBJ databases">
        <title>Two novel species belonging to the OM43/NOR5 clade.</title>
        <authorList>
            <person name="Park M."/>
        </authorList>
    </citation>
    <scope>NUCLEOTIDE SEQUENCE [LARGE SCALE GENOMIC DNA]</scope>
    <source>
        <strain evidence="3 4">IMCC43200</strain>
    </source>
</reference>
<dbReference type="InterPro" id="IPR006644">
    <property type="entry name" value="Cadg"/>
</dbReference>
<dbReference type="Proteomes" id="UP001626537">
    <property type="component" value="Chromosome"/>
</dbReference>
<name>A0ABZ0I872_9GAMM</name>
<accession>A0ABZ0I872</accession>
<dbReference type="Gene3D" id="2.60.40.2810">
    <property type="match status" value="8"/>
</dbReference>
<dbReference type="Gene3D" id="2.60.40.3440">
    <property type="match status" value="4"/>
</dbReference>
<dbReference type="SUPFAM" id="SSF49313">
    <property type="entry name" value="Cadherin-like"/>
    <property type="match status" value="8"/>
</dbReference>
<feature type="region of interest" description="Disordered" evidence="1">
    <location>
        <begin position="868"/>
        <end position="888"/>
    </location>
</feature>
<feature type="compositionally biased region" description="Polar residues" evidence="1">
    <location>
        <begin position="675"/>
        <end position="692"/>
    </location>
</feature>
<sequence>MAQQIGTVEKLQGTAFARAEDGSQRQLQIGDAIFQGEVLVTEPGAVLEVAVADAPSIVMPGGRELLVTGELLAETRDTAADASVIDDTIATIVETLENGGDLLDNLDAPAAGGPGQDEGSSFVRLGRIGFDLPEFATLDAGTDADRINPDEPAIDNDLQLLLDDSSGGDGGVDPGGAPPAPPVVLPPPPPPPVNLAPVAEPDTYSGEFASAVIGNVLDNDSDPESEALSVVGNTEPANGTVVLNPDGSFIYEPNDGFSGEDSFEYTITDENGNTDTTVVTINVAEEVPTTPPVTPPLAPPAPPVNVGPVAGNDSQTLSEDTPITINVLGNDSDSDGSLIPGSVSIVGGPVNGTVTVNANGTVTYTPNADYAGADSFTYTVTDNDGAVSNVATVNLTIDPVDDSPVSVDLEAQSSEDADAVSVDVSGNFTDVDSTLTYSATGLPAGLSIDPATGVISGTIDNSASQLGGGVYSVTVTATDGVNPSVSESFDWTVSNPGPDAVDDTQGAAEDTALDISVLANDTDVDGDTLSIVSFTQPTNGTVTDNGDGTLKYTPNANYNGPDSFTYTISDGEGGSDTATVNLTVTPDNDPPVSVGLSPVSSEDAEVVSVDVGSNFSDVDSTLTYSASGLPAGLSIDPATGVIFGTIDNSASQDGTAGVYNVVVTATDGVNTPVSESFDWTVTNPGPTANDDTGSTDEDVAVIFSPADLLGNDSDPDGDDLGITSVGTATNGTVVLNGDGTVTFTPNADYNGPASFEYTISDGEGGESTATVNLTVNAVNDPPVVIAPLGNQANDDADAITPVDASTAFNDVDSTLTYSASGLPLGLSIDPATGVISGTIDNSASQDGTAGVYSVVVTATDGVNPSVNQSFDWTVTNPGPTANDDTGSTDEDVAVTFNPVDLLGNDSDPDGDDLSITSVGSPTNGTVDLNSDGTVTFTPTADYNGPASFEYTISDGEGGESTATVNLTVDAVNDPPVVIAPLGNQANDDADDVASVDTSVAFNDVDSTLTYSASGLPAGLSIDPATGVISGTIDNSASQLGGGVYNVVVTATDGVNPSVSQSFDWTVTNPGPTANDDTGSTDEDVAAIFTPSDLLGNDSDPDGDDLSITSVGSPTNGTVDLNSDGTVTFTPTADYSGPASFEYTISDGEGGESTATVNLTVNAVNDPPVVIAPLGNQANDDADAITPVDASTAFNDVDSTLTYSASGLPLGLSIDPATGIISGTIDNSASQDGTAGVYNVTVTATDGVNPSVNQSFDWTVTNPGPTANDDTGSTDEDVAVTFNPVDLLGNDSDPDGDDLSITSVGSPTNGTVDLNSDGTVTFTPTADYNGPASFEYTISDGEGGESTATVNLTVNAVNDPPVVIAPLGNQANDDADDVASVDTSVAFNDVDSTLTYSASGLPLGLSIDPATGVISGTIDNSASQDGTAGVYNVVVTATDGVNPSVSQSFDWTVTNPGPTANDDSGSTDEDVAVIFNPVDLLGNDSDPDGDDLSITSVGSPTNGTVDLNSDGTVTFTPTADYSGPASFEYTISDGEGGESTATVNLTVNAVNDPPVVIAPLGNQANDDADDVASVDTSVAFNDVDSTLTYSATGLPAGLTIDSATGIISGTIDNSASQDGTAGVYNVMVTATDGVNPSVSQSFDWTVTNPGPTANDDSGSTDEDVAVIFNPVDLLGNDSDPDGDDLSITSVGTAINGTVVLNGDGTVTFTPTADYNGPASFEYTIIDGEGGESTATVNLTVNAVNDPPVVIAPLGNQANDDADAVASVDTSVAFNDVDSTLTYSATGLPAGLSIDPATGVISGTIDNSASQLGGGVYNVTVTATDGVNPSVNQSFDWTVTNPGPTATDDTGSTDEDVAVTFNPVDLLGNDSDPDGDDLSIASVGTAINGTVVLNGDGTVTFTPTADYNGPASFEYTISDGEGGESTATVNLTVNAVNDPPESDAKTLTVAEDTSANAVPTLTGSDSDGTVESFVITGLPANGTLLLNGVAVTTVGQTISVAEAGNLTYTPNPDYFGDDSFSYASVDDDGTQDATPATVAITVTDVAEPPAPNVAPDSDAKTLTVAEDTSANAVPTLTGSDSDGTVESFVITGLPANGTLLLNGVAVTTVGQTISVAEAGNLTYTPNPDYFGDDSFSYASVDDDGAQDATPASVAITVTDVAEPDTTPTADSLTALAALADGPGRDGTLTNPQVEVFFDVDGIVDGTGLESTPTLGGVDNETQLDDLVFTLRSTPIDGTLYLDANGDGSYTQAQAGDTFDSGSSLYWAKPAEQVVQDLSTDASGVTVSGFNGRNAQITQSSSGLGVDSAGNTQQQAPEQLGYRNGSSETMVLNLGGPVTEATVRIERLFPNEGEAGRVEALDANGSVIGSWTFYGRANATLGGVPVDFNIGGSGGSFTLSDVGQPFYALRFTATPYVDGVTQGTGKNADSSDYLVKSVAYAPISFTNAQFTYDVTDEQGNVSDPATVIIEQSSAPIALDLDDDGVEYLSRDAGVIFTDQVTGESVNTAWVAPDDGLLVIDANQSGTVDETREYVFTEWSENAETDMEAVAEVFDTNQNSQLDPGDEAWSQFAVWQDADSDGVTDEGELRSLDDLGVESIDLSYTEDSASGIAADGDVAIHGRSNVTWTDGSVTTAEDASFAIDIADVLVDHGTIDIPVLAQEAGDVVIEANDTAAPASASGDAAQDIAAMEIDLLLNMTTDEKPESGSVD</sequence>
<dbReference type="NCBIfam" id="NF012211">
    <property type="entry name" value="tand_rpt_95"/>
    <property type="match status" value="11"/>
</dbReference>
<dbReference type="EMBL" id="CP136864">
    <property type="protein sequence ID" value="WOJ95024.1"/>
    <property type="molecule type" value="Genomic_DNA"/>
</dbReference>
<feature type="compositionally biased region" description="Pro residues" evidence="1">
    <location>
        <begin position="176"/>
        <end position="194"/>
    </location>
</feature>
<dbReference type="InterPro" id="IPR002126">
    <property type="entry name" value="Cadherin-like_dom"/>
</dbReference>
<dbReference type="SMART" id="SM00736">
    <property type="entry name" value="CADG"/>
    <property type="match status" value="8"/>
</dbReference>
<proteinExistence type="predicted"/>
<feature type="domain" description="Cadherin" evidence="2">
    <location>
        <begin position="275"/>
        <end position="406"/>
    </location>
</feature>
<feature type="region of interest" description="Disordered" evidence="1">
    <location>
        <begin position="675"/>
        <end position="695"/>
    </location>
</feature>
<keyword evidence="4" id="KW-1185">Reference proteome</keyword>
<dbReference type="Gene3D" id="2.60.40.10">
    <property type="entry name" value="Immunoglobulins"/>
    <property type="match status" value="8"/>
</dbReference>
<dbReference type="InterPro" id="IPR047777">
    <property type="entry name" value="LapA-like_RM"/>
</dbReference>
<feature type="region of interest" description="Disordered" evidence="1">
    <location>
        <begin position="160"/>
        <end position="200"/>
    </location>
</feature>
<gene>
    <name evidence="3" type="ORF">R0135_07600</name>
</gene>
<evidence type="ECO:0000256" key="1">
    <source>
        <dbReference type="SAM" id="MobiDB-lite"/>
    </source>
</evidence>
<dbReference type="Pfam" id="PF17892">
    <property type="entry name" value="Cadherin_5"/>
    <property type="match status" value="8"/>
</dbReference>
<feature type="compositionally biased region" description="Polar residues" evidence="1">
    <location>
        <begin position="868"/>
        <end position="885"/>
    </location>
</feature>
<evidence type="ECO:0000313" key="3">
    <source>
        <dbReference type="EMBL" id="WOJ95024.1"/>
    </source>
</evidence>
<feature type="compositionally biased region" description="Polar residues" evidence="1">
    <location>
        <begin position="1061"/>
        <end position="1077"/>
    </location>
</feature>
<dbReference type="RefSeq" id="WP_407349657.1">
    <property type="nucleotide sequence ID" value="NZ_CP136864.1"/>
</dbReference>
<evidence type="ECO:0000313" key="4">
    <source>
        <dbReference type="Proteomes" id="UP001626537"/>
    </source>
</evidence>
<dbReference type="PANTHER" id="PTHR34720">
    <property type="entry name" value="MICROCYSTIN DEPENDENT PROTEIN"/>
    <property type="match status" value="1"/>
</dbReference>
<organism evidence="3 4">
    <name type="scientific">Congregibacter variabilis</name>
    <dbReference type="NCBI Taxonomy" id="3081200"/>
    <lineage>
        <taxon>Bacteria</taxon>
        <taxon>Pseudomonadati</taxon>
        <taxon>Pseudomonadota</taxon>
        <taxon>Gammaproteobacteria</taxon>
        <taxon>Cellvibrionales</taxon>
        <taxon>Halieaceae</taxon>
        <taxon>Congregibacter</taxon>
    </lineage>
</organism>
<dbReference type="InterPro" id="IPR013783">
    <property type="entry name" value="Ig-like_fold"/>
</dbReference>
<dbReference type="InterPro" id="IPR015919">
    <property type="entry name" value="Cadherin-like_sf"/>
</dbReference>
<dbReference type="InterPro" id="IPR041690">
    <property type="entry name" value="Cadherin_5"/>
</dbReference>
<protein>
    <submittedName>
        <fullName evidence="3">Retention module-containing protein</fullName>
    </submittedName>
</protein>
<dbReference type="Pfam" id="PF17963">
    <property type="entry name" value="Big_9"/>
    <property type="match status" value="4"/>
</dbReference>
<feature type="region of interest" description="Disordered" evidence="1">
    <location>
        <begin position="1061"/>
        <end position="1081"/>
    </location>
</feature>